<sequence length="450" mass="51422">MIMKAKIYIVLLGALILTSCKDYLDLKNSNAAQVPTSIKDLQDILDDFGRMNELRTPSYAESAADNFFIIGSSYNSLLPERKLLYRWEPFDYYFPTDWGTCYLPIYNSNFCLEGLAKINVNETNEKQWNNVYGSAHFYRAYYYLQLLWTYSAAYDPKGDNLGRGIVLRKVSDINIPNQFSTIEESYKQVIDDAHIAVKYLDDLPLVKARPSKAAAYALLARTYLSMGKYSEAGTAADASLRLFSDLMDYNNPSDGVKITATVPFTKFTKETIFYSEMNQRFQNHTPGYAMVDSNLMLTYEEDDLRRKAFFVASGKYYKFKGTYSHSPYWMFSGMTSAEMLLVRAESNARAGNISACLADVNLLLKHRWDKSKVYKPKEVTGKVEALNLVLKERRKELLMRGIRLSDVKRLNLEGADIVLVHIIDGERIEVHPNSSKLILGLPTDVKMYLE</sequence>
<evidence type="ECO:0000259" key="1">
    <source>
        <dbReference type="Pfam" id="PF14322"/>
    </source>
</evidence>
<accession>A0A4R6WIJ7</accession>
<dbReference type="Proteomes" id="UP000295292">
    <property type="component" value="Unassembled WGS sequence"/>
</dbReference>
<protein>
    <submittedName>
        <fullName evidence="2">SusD-like starch-binding protein associating with outer membrane</fullName>
    </submittedName>
</protein>
<gene>
    <name evidence="2" type="ORF">CLV99_3898</name>
</gene>
<dbReference type="InterPro" id="IPR011990">
    <property type="entry name" value="TPR-like_helical_dom_sf"/>
</dbReference>
<dbReference type="PROSITE" id="PS51257">
    <property type="entry name" value="PROKAR_LIPOPROTEIN"/>
    <property type="match status" value="1"/>
</dbReference>
<comment type="caution">
    <text evidence="2">The sequence shown here is derived from an EMBL/GenBank/DDBJ whole genome shotgun (WGS) entry which is preliminary data.</text>
</comment>
<dbReference type="Gene3D" id="1.25.40.390">
    <property type="match status" value="1"/>
</dbReference>
<dbReference type="EMBL" id="SNYV01000017">
    <property type="protein sequence ID" value="TDQ75298.1"/>
    <property type="molecule type" value="Genomic_DNA"/>
</dbReference>
<reference evidence="2 3" key="1">
    <citation type="submission" date="2019-03" db="EMBL/GenBank/DDBJ databases">
        <title>Genomic Encyclopedia of Archaeal and Bacterial Type Strains, Phase II (KMG-II): from individual species to whole genera.</title>
        <authorList>
            <person name="Goeker M."/>
        </authorList>
    </citation>
    <scope>NUCLEOTIDE SEQUENCE [LARGE SCALE GENOMIC DNA]</scope>
    <source>
        <strain evidence="2 3">DSM 28353</strain>
    </source>
</reference>
<name>A0A4R6WIJ7_9SPHI</name>
<feature type="domain" description="SusD-like N-terminal" evidence="1">
    <location>
        <begin position="22"/>
        <end position="224"/>
    </location>
</feature>
<dbReference type="SUPFAM" id="SSF48452">
    <property type="entry name" value="TPR-like"/>
    <property type="match status" value="1"/>
</dbReference>
<dbReference type="OrthoDB" id="653598at2"/>
<dbReference type="Pfam" id="PF14322">
    <property type="entry name" value="SusD-like_3"/>
    <property type="match status" value="1"/>
</dbReference>
<dbReference type="GO" id="GO:0009279">
    <property type="term" value="C:cell outer membrane"/>
    <property type="evidence" value="ECO:0007669"/>
    <property type="project" value="UniProtKB-SubCell"/>
</dbReference>
<evidence type="ECO:0000313" key="2">
    <source>
        <dbReference type="EMBL" id="TDQ75298.1"/>
    </source>
</evidence>
<proteinExistence type="predicted"/>
<evidence type="ECO:0000313" key="3">
    <source>
        <dbReference type="Proteomes" id="UP000295292"/>
    </source>
</evidence>
<organism evidence="2 3">
    <name type="scientific">Sphingobacterium yanglingense</name>
    <dbReference type="NCBI Taxonomy" id="1437280"/>
    <lineage>
        <taxon>Bacteria</taxon>
        <taxon>Pseudomonadati</taxon>
        <taxon>Bacteroidota</taxon>
        <taxon>Sphingobacteriia</taxon>
        <taxon>Sphingobacteriales</taxon>
        <taxon>Sphingobacteriaceae</taxon>
        <taxon>Sphingobacterium</taxon>
    </lineage>
</organism>
<dbReference type="AlphaFoldDB" id="A0A4R6WIJ7"/>
<keyword evidence="3" id="KW-1185">Reference proteome</keyword>
<dbReference type="InterPro" id="IPR033985">
    <property type="entry name" value="SusD-like_N"/>
</dbReference>